<gene>
    <name evidence="3" type="ORF">AVDCRST_MAG86-1021</name>
</gene>
<dbReference type="EMBL" id="CADCWP010000072">
    <property type="protein sequence ID" value="CAA9565514.1"/>
    <property type="molecule type" value="Genomic_DNA"/>
</dbReference>
<dbReference type="PANTHER" id="PTHR30349">
    <property type="entry name" value="PHAGE INTEGRASE-RELATED"/>
    <property type="match status" value="1"/>
</dbReference>
<feature type="domain" description="Tyr recombinase" evidence="2">
    <location>
        <begin position="148"/>
        <end position="312"/>
    </location>
</feature>
<proteinExistence type="predicted"/>
<dbReference type="InterPro" id="IPR002104">
    <property type="entry name" value="Integrase_catalytic"/>
</dbReference>
<keyword evidence="1" id="KW-0233">DNA recombination</keyword>
<dbReference type="Pfam" id="PF00589">
    <property type="entry name" value="Phage_integrase"/>
    <property type="match status" value="1"/>
</dbReference>
<name>A0A6J4V2N1_9DEIN</name>
<dbReference type="GO" id="GO:0006310">
    <property type="term" value="P:DNA recombination"/>
    <property type="evidence" value="ECO:0007669"/>
    <property type="project" value="UniProtKB-KW"/>
</dbReference>
<dbReference type="PROSITE" id="PS51898">
    <property type="entry name" value="TYR_RECOMBINASE"/>
    <property type="match status" value="1"/>
</dbReference>
<dbReference type="InterPro" id="IPR004107">
    <property type="entry name" value="Integrase_SAM-like_N"/>
</dbReference>
<dbReference type="GO" id="GO:0015074">
    <property type="term" value="P:DNA integration"/>
    <property type="evidence" value="ECO:0007669"/>
    <property type="project" value="InterPro"/>
</dbReference>
<dbReference type="AlphaFoldDB" id="A0A6J4V2N1"/>
<dbReference type="InterPro" id="IPR050090">
    <property type="entry name" value="Tyrosine_recombinase_XerCD"/>
</dbReference>
<dbReference type="GO" id="GO:0003677">
    <property type="term" value="F:DNA binding"/>
    <property type="evidence" value="ECO:0007669"/>
    <property type="project" value="InterPro"/>
</dbReference>
<protein>
    <recommendedName>
        <fullName evidence="2">Tyr recombinase domain-containing protein</fullName>
    </recommendedName>
</protein>
<dbReference type="InterPro" id="IPR011010">
    <property type="entry name" value="DNA_brk_join_enz"/>
</dbReference>
<dbReference type="Gene3D" id="1.10.443.10">
    <property type="entry name" value="Intergrase catalytic core"/>
    <property type="match status" value="1"/>
</dbReference>
<sequence length="314" mass="34581">MTELAKVAPSSLLQRTRDLATMSEDELRRFSSEAARDRDDAALWALTEAHLTLHGSSGSRVSNHTLSAYRHAISGLLEDWQGENLLRPSRNAGVLWVRELEGRFKSASVRVHLAGAKALYAAFRWSGATDAAPFADVKVAVDKTPSWEKRDAYTSTEVHWLERCSEGPTLLVILLGAHAGLRVSEMTALKWEHVNLGDGTLRVVAGKGGKSARVYLTPTLIQALEAVALEERSGYVLPCRSRQAVYERLEVACRQAKVKFKGVHALRHASGTRLRDETGDLALVADHLRHSSLDTARGYAKANNVQLKRALGEW</sequence>
<reference evidence="3" key="1">
    <citation type="submission" date="2020-02" db="EMBL/GenBank/DDBJ databases">
        <authorList>
            <person name="Meier V. D."/>
        </authorList>
    </citation>
    <scope>NUCLEOTIDE SEQUENCE</scope>
    <source>
        <strain evidence="3">AVDCRST_MAG86</strain>
    </source>
</reference>
<dbReference type="Pfam" id="PF02899">
    <property type="entry name" value="Phage_int_SAM_1"/>
    <property type="match status" value="1"/>
</dbReference>
<dbReference type="CDD" id="cd00397">
    <property type="entry name" value="DNA_BRE_C"/>
    <property type="match status" value="1"/>
</dbReference>
<accession>A0A6J4V2N1</accession>
<dbReference type="SUPFAM" id="SSF56349">
    <property type="entry name" value="DNA breaking-rejoining enzymes"/>
    <property type="match status" value="1"/>
</dbReference>
<evidence type="ECO:0000313" key="3">
    <source>
        <dbReference type="EMBL" id="CAA9565514.1"/>
    </source>
</evidence>
<evidence type="ECO:0000259" key="2">
    <source>
        <dbReference type="PROSITE" id="PS51898"/>
    </source>
</evidence>
<organism evidence="3">
    <name type="scientific">uncultured Truepera sp</name>
    <dbReference type="NCBI Taxonomy" id="543023"/>
    <lineage>
        <taxon>Bacteria</taxon>
        <taxon>Thermotogati</taxon>
        <taxon>Deinococcota</taxon>
        <taxon>Deinococci</taxon>
        <taxon>Trueperales</taxon>
        <taxon>Trueperaceae</taxon>
        <taxon>Truepera</taxon>
        <taxon>environmental samples</taxon>
    </lineage>
</organism>
<evidence type="ECO:0000256" key="1">
    <source>
        <dbReference type="ARBA" id="ARBA00023172"/>
    </source>
</evidence>
<dbReference type="InterPro" id="IPR013762">
    <property type="entry name" value="Integrase-like_cat_sf"/>
</dbReference>
<dbReference type="PANTHER" id="PTHR30349:SF81">
    <property type="entry name" value="TYROSINE RECOMBINASE XERC"/>
    <property type="match status" value="1"/>
</dbReference>